<dbReference type="GO" id="GO:0015074">
    <property type="term" value="P:DNA integration"/>
    <property type="evidence" value="ECO:0007669"/>
    <property type="project" value="UniProtKB-KW"/>
</dbReference>
<dbReference type="PROSITE" id="PS00397">
    <property type="entry name" value="RECOMBINASES_1"/>
    <property type="match status" value="1"/>
</dbReference>
<evidence type="ECO:0000256" key="4">
    <source>
        <dbReference type="PIRSR" id="PIRSR606118-50"/>
    </source>
</evidence>
<evidence type="ECO:0000313" key="8">
    <source>
        <dbReference type="Proteomes" id="UP000294853"/>
    </source>
</evidence>
<dbReference type="Pfam" id="PF00239">
    <property type="entry name" value="Resolvase"/>
    <property type="match status" value="1"/>
</dbReference>
<evidence type="ECO:0000259" key="6">
    <source>
        <dbReference type="PROSITE" id="PS51736"/>
    </source>
</evidence>
<keyword evidence="3" id="KW-0233">DNA recombination</keyword>
<dbReference type="EMBL" id="CP038436">
    <property type="protein sequence ID" value="QBX55066.1"/>
    <property type="molecule type" value="Genomic_DNA"/>
</dbReference>
<dbReference type="PANTHER" id="PTHR30461:SF2">
    <property type="entry name" value="SERINE RECOMBINASE PINE-RELATED"/>
    <property type="match status" value="1"/>
</dbReference>
<dbReference type="InterPro" id="IPR036162">
    <property type="entry name" value="Resolvase-like_N_sf"/>
</dbReference>
<organism evidence="7 8">
    <name type="scientific">Nocardioides seonyuensis</name>
    <dbReference type="NCBI Taxonomy" id="2518371"/>
    <lineage>
        <taxon>Bacteria</taxon>
        <taxon>Bacillati</taxon>
        <taxon>Actinomycetota</taxon>
        <taxon>Actinomycetes</taxon>
        <taxon>Propionibacteriales</taxon>
        <taxon>Nocardioidaceae</taxon>
        <taxon>Nocardioides</taxon>
    </lineage>
</organism>
<evidence type="ECO:0000256" key="2">
    <source>
        <dbReference type="ARBA" id="ARBA00023125"/>
    </source>
</evidence>
<dbReference type="InterPro" id="IPR050639">
    <property type="entry name" value="SSR_resolvase"/>
</dbReference>
<feature type="active site" description="O-(5'-phospho-DNA)-serine intermediate" evidence="4 5">
    <location>
        <position position="17"/>
    </location>
</feature>
<dbReference type="GO" id="GO:0000150">
    <property type="term" value="F:DNA strand exchange activity"/>
    <property type="evidence" value="ECO:0007669"/>
    <property type="project" value="InterPro"/>
</dbReference>
<reference evidence="7 8" key="1">
    <citation type="submission" date="2019-03" db="EMBL/GenBank/DDBJ databases">
        <title>Three New Species of Nocardioides, Nocardioides euryhalodurans sp. nov., Nocardioides seonyuensis sp. nov. and Nocardioides eburneoflavus sp. nov. Iolated from Soil.</title>
        <authorList>
            <person name="Roh S.G."/>
            <person name="Lee C."/>
            <person name="Kim M.-K."/>
            <person name="Kim S.B."/>
        </authorList>
    </citation>
    <scope>NUCLEOTIDE SEQUENCE [LARGE SCALE GENOMIC DNA]</scope>
    <source>
        <strain evidence="7 8">MMS17-SY207-3</strain>
    </source>
</reference>
<gene>
    <name evidence="7" type="ORF">EXE58_06090</name>
</gene>
<evidence type="ECO:0000256" key="5">
    <source>
        <dbReference type="PROSITE-ProRule" id="PRU10137"/>
    </source>
</evidence>
<name>A0A4P7ID65_9ACTN</name>
<accession>A0A4P7ID65</accession>
<dbReference type="SMART" id="SM00857">
    <property type="entry name" value="Resolvase"/>
    <property type="match status" value="1"/>
</dbReference>
<dbReference type="RefSeq" id="WP_135267034.1">
    <property type="nucleotide sequence ID" value="NZ_CP038436.1"/>
</dbReference>
<dbReference type="InterPro" id="IPR006118">
    <property type="entry name" value="Recombinase_CS"/>
</dbReference>
<keyword evidence="8" id="KW-1185">Reference proteome</keyword>
<evidence type="ECO:0000313" key="7">
    <source>
        <dbReference type="EMBL" id="QBX55066.1"/>
    </source>
</evidence>
<sequence>MTTETPASITCFYARVSTAAQDLSRQLAYAADLSIPEDRIYTDHGYTGTNRDRPGLAQALAAVRSGDVLAVHSMDRLARSLKDLLAISETLHERGVKLQVGATIYDPADPVGVLLWQMLGLIGEFEHSLIVARTRQGLEVARAQGRLRGKQPKTTPAQDALIASMLDSGEHTVAEIGALMGGLSRASVYRARDRYRSAHRGEAL</sequence>
<evidence type="ECO:0000256" key="1">
    <source>
        <dbReference type="ARBA" id="ARBA00022908"/>
    </source>
</evidence>
<dbReference type="OrthoDB" id="128993at2"/>
<proteinExistence type="predicted"/>
<dbReference type="InterPro" id="IPR006119">
    <property type="entry name" value="Resolv_N"/>
</dbReference>
<feature type="domain" description="Resolvase/invertase-type recombinase catalytic" evidence="6">
    <location>
        <begin position="9"/>
        <end position="145"/>
    </location>
</feature>
<keyword evidence="2" id="KW-0238">DNA-binding</keyword>
<dbReference type="CDD" id="cd03768">
    <property type="entry name" value="SR_ResInv"/>
    <property type="match status" value="1"/>
</dbReference>
<dbReference type="Gene3D" id="3.40.50.1390">
    <property type="entry name" value="Resolvase, N-terminal catalytic domain"/>
    <property type="match status" value="1"/>
</dbReference>
<keyword evidence="1" id="KW-0229">DNA integration</keyword>
<dbReference type="PANTHER" id="PTHR30461">
    <property type="entry name" value="DNA-INVERTASE FROM LAMBDOID PROPHAGE"/>
    <property type="match status" value="1"/>
</dbReference>
<dbReference type="AlphaFoldDB" id="A0A4P7ID65"/>
<dbReference type="SUPFAM" id="SSF53041">
    <property type="entry name" value="Resolvase-like"/>
    <property type="match status" value="1"/>
</dbReference>
<protein>
    <submittedName>
        <fullName evidence="7">Recombinase family protein</fullName>
    </submittedName>
</protein>
<dbReference type="KEGG" id="nsn:EXE58_06090"/>
<dbReference type="PROSITE" id="PS51736">
    <property type="entry name" value="RECOMBINASES_3"/>
    <property type="match status" value="1"/>
</dbReference>
<dbReference type="GO" id="GO:0003677">
    <property type="term" value="F:DNA binding"/>
    <property type="evidence" value="ECO:0007669"/>
    <property type="project" value="UniProtKB-KW"/>
</dbReference>
<evidence type="ECO:0000256" key="3">
    <source>
        <dbReference type="ARBA" id="ARBA00023172"/>
    </source>
</evidence>
<dbReference type="Proteomes" id="UP000294853">
    <property type="component" value="Chromosome"/>
</dbReference>